<evidence type="ECO:0000256" key="1">
    <source>
        <dbReference type="SAM" id="SignalP"/>
    </source>
</evidence>
<feature type="chain" id="PRO_5044886478" evidence="1">
    <location>
        <begin position="26"/>
        <end position="79"/>
    </location>
</feature>
<proteinExistence type="predicted"/>
<comment type="caution">
    <text evidence="2">The sequence shown here is derived from an EMBL/GenBank/DDBJ whole genome shotgun (WGS) entry which is preliminary data.</text>
</comment>
<evidence type="ECO:0000313" key="2">
    <source>
        <dbReference type="EMBL" id="KAL3618393.1"/>
    </source>
</evidence>
<protein>
    <submittedName>
        <fullName evidence="2">Uncharacterized protein</fullName>
    </submittedName>
</protein>
<keyword evidence="3" id="KW-1185">Reference proteome</keyword>
<sequence>MKRNRSHLLLVYLLGFLMLLSTVRSILSSPSSIARMTPVLYRPIKDKDMSTKSYLKLRVVRRLYRYGIDGRGRGGIPMG</sequence>
<dbReference type="Proteomes" id="UP001632038">
    <property type="component" value="Unassembled WGS sequence"/>
</dbReference>
<gene>
    <name evidence="2" type="ORF">CASFOL_038714</name>
</gene>
<keyword evidence="1" id="KW-0732">Signal</keyword>
<feature type="signal peptide" evidence="1">
    <location>
        <begin position="1"/>
        <end position="25"/>
    </location>
</feature>
<reference evidence="3" key="1">
    <citation type="journal article" date="2024" name="IScience">
        <title>Strigolactones Initiate the Formation of Haustorium-like Structures in Castilleja.</title>
        <authorList>
            <person name="Buerger M."/>
            <person name="Peterson D."/>
            <person name="Chory J."/>
        </authorList>
    </citation>
    <scope>NUCLEOTIDE SEQUENCE [LARGE SCALE GENOMIC DNA]</scope>
</reference>
<accession>A0ABD3BMH9</accession>
<evidence type="ECO:0000313" key="3">
    <source>
        <dbReference type="Proteomes" id="UP001632038"/>
    </source>
</evidence>
<organism evidence="2 3">
    <name type="scientific">Castilleja foliolosa</name>
    <dbReference type="NCBI Taxonomy" id="1961234"/>
    <lineage>
        <taxon>Eukaryota</taxon>
        <taxon>Viridiplantae</taxon>
        <taxon>Streptophyta</taxon>
        <taxon>Embryophyta</taxon>
        <taxon>Tracheophyta</taxon>
        <taxon>Spermatophyta</taxon>
        <taxon>Magnoliopsida</taxon>
        <taxon>eudicotyledons</taxon>
        <taxon>Gunneridae</taxon>
        <taxon>Pentapetalae</taxon>
        <taxon>asterids</taxon>
        <taxon>lamiids</taxon>
        <taxon>Lamiales</taxon>
        <taxon>Orobanchaceae</taxon>
        <taxon>Pedicularideae</taxon>
        <taxon>Castillejinae</taxon>
        <taxon>Castilleja</taxon>
    </lineage>
</organism>
<name>A0ABD3BMH9_9LAMI</name>
<dbReference type="EMBL" id="JAVIJP010000081">
    <property type="protein sequence ID" value="KAL3618393.1"/>
    <property type="molecule type" value="Genomic_DNA"/>
</dbReference>
<dbReference type="AlphaFoldDB" id="A0ABD3BMH9"/>